<dbReference type="Pfam" id="PF03551">
    <property type="entry name" value="PadR"/>
    <property type="match status" value="1"/>
</dbReference>
<dbReference type="RefSeq" id="WP_188977597.1">
    <property type="nucleotide sequence ID" value="NZ_BMPG01000002.1"/>
</dbReference>
<dbReference type="Gene3D" id="1.10.10.10">
    <property type="entry name" value="Winged helix-like DNA-binding domain superfamily/Winged helix DNA-binding domain"/>
    <property type="match status" value="1"/>
</dbReference>
<name>A0A830FLI9_9EURY</name>
<protein>
    <submittedName>
        <fullName evidence="2">PadR family transcriptional regulator</fullName>
    </submittedName>
</protein>
<dbReference type="Proteomes" id="UP000607197">
    <property type="component" value="Unassembled WGS sequence"/>
</dbReference>
<organism evidence="2 3">
    <name type="scientific">Halocalculus aciditolerans</name>
    <dbReference type="NCBI Taxonomy" id="1383812"/>
    <lineage>
        <taxon>Archaea</taxon>
        <taxon>Methanobacteriati</taxon>
        <taxon>Methanobacteriota</taxon>
        <taxon>Stenosarchaea group</taxon>
        <taxon>Halobacteria</taxon>
        <taxon>Halobacteriales</taxon>
        <taxon>Halobacteriaceae</taxon>
        <taxon>Halocalculus</taxon>
    </lineage>
</organism>
<reference evidence="2" key="1">
    <citation type="journal article" date="2014" name="Int. J. Syst. Evol. Microbiol.">
        <title>Complete genome sequence of Corynebacterium casei LMG S-19264T (=DSM 44701T), isolated from a smear-ripened cheese.</title>
        <authorList>
            <consortium name="US DOE Joint Genome Institute (JGI-PGF)"/>
            <person name="Walter F."/>
            <person name="Albersmeier A."/>
            <person name="Kalinowski J."/>
            <person name="Ruckert C."/>
        </authorList>
    </citation>
    <scope>NUCLEOTIDE SEQUENCE</scope>
    <source>
        <strain evidence="2">JCM 19596</strain>
    </source>
</reference>
<dbReference type="EMBL" id="BMPG01000002">
    <property type="protein sequence ID" value="GGL58159.1"/>
    <property type="molecule type" value="Genomic_DNA"/>
</dbReference>
<accession>A0A830FLI9</accession>
<gene>
    <name evidence="2" type="ORF">GCM10009039_15430</name>
</gene>
<evidence type="ECO:0000313" key="2">
    <source>
        <dbReference type="EMBL" id="GGL58159.1"/>
    </source>
</evidence>
<dbReference type="AlphaFoldDB" id="A0A830FLI9"/>
<evidence type="ECO:0000259" key="1">
    <source>
        <dbReference type="Pfam" id="PF03551"/>
    </source>
</evidence>
<dbReference type="InterPro" id="IPR036390">
    <property type="entry name" value="WH_DNA-bd_sf"/>
</dbReference>
<sequence length="97" mass="11346">MHDLTGFQRDLLVVTAGMSEPNGLDIKDELENYYETSINHGRLYPNLDAVVDKGLVEKGKRDERTNIYTLTKRGERELEDRKEWEQQYLDDVVDIDD</sequence>
<keyword evidence="3" id="KW-1185">Reference proteome</keyword>
<reference evidence="2" key="2">
    <citation type="submission" date="2020-09" db="EMBL/GenBank/DDBJ databases">
        <authorList>
            <person name="Sun Q."/>
            <person name="Ohkuma M."/>
        </authorList>
    </citation>
    <scope>NUCLEOTIDE SEQUENCE</scope>
    <source>
        <strain evidence="2">JCM 19596</strain>
    </source>
</reference>
<dbReference type="InterPro" id="IPR005149">
    <property type="entry name" value="Tscrpt_reg_PadR_N"/>
</dbReference>
<dbReference type="InterPro" id="IPR036388">
    <property type="entry name" value="WH-like_DNA-bd_sf"/>
</dbReference>
<evidence type="ECO:0000313" key="3">
    <source>
        <dbReference type="Proteomes" id="UP000607197"/>
    </source>
</evidence>
<feature type="domain" description="Transcription regulator PadR N-terminal" evidence="1">
    <location>
        <begin position="19"/>
        <end position="79"/>
    </location>
</feature>
<proteinExistence type="predicted"/>
<comment type="caution">
    <text evidence="2">The sequence shown here is derived from an EMBL/GenBank/DDBJ whole genome shotgun (WGS) entry which is preliminary data.</text>
</comment>
<dbReference type="OrthoDB" id="190025at2157"/>
<dbReference type="SUPFAM" id="SSF46785">
    <property type="entry name" value="Winged helix' DNA-binding domain"/>
    <property type="match status" value="1"/>
</dbReference>